<organism evidence="2 3">
    <name type="scientific">Chlamydomonas eustigma</name>
    <dbReference type="NCBI Taxonomy" id="1157962"/>
    <lineage>
        <taxon>Eukaryota</taxon>
        <taxon>Viridiplantae</taxon>
        <taxon>Chlorophyta</taxon>
        <taxon>core chlorophytes</taxon>
        <taxon>Chlorophyceae</taxon>
        <taxon>CS clade</taxon>
        <taxon>Chlamydomonadales</taxon>
        <taxon>Chlamydomonadaceae</taxon>
        <taxon>Chlamydomonas</taxon>
    </lineage>
</organism>
<evidence type="ECO:0008006" key="4">
    <source>
        <dbReference type="Google" id="ProtNLM"/>
    </source>
</evidence>
<dbReference type="Proteomes" id="UP000232323">
    <property type="component" value="Unassembled WGS sequence"/>
</dbReference>
<dbReference type="EMBL" id="BEGY01000005">
    <property type="protein sequence ID" value="GAX73748.1"/>
    <property type="molecule type" value="Genomic_DNA"/>
</dbReference>
<evidence type="ECO:0000256" key="1">
    <source>
        <dbReference type="ARBA" id="ARBA00022737"/>
    </source>
</evidence>
<name>A0A250WSD6_9CHLO</name>
<sequence length="228" mass="24482">MGKKIHIMFVTTGMTLLHRKIVSASSQAKRPQTRALATSSNASAQSSWQQFAVAGATVLATNLMSVQIANAEFRLPPIDPDPNHCERGYVGNTIGQANAVSDRILDLRKCEYKNADLRAKVLAGALMSDADFTGANMQEAVLTKAYARNSVLDGADLTNGILDRIDLTNASLKGVKFHNAVITGTTFEGADLTDADFEDAVIGLEDVKRLCNNPTLKGDSRLQVGCRN</sequence>
<comment type="caution">
    <text evidence="2">The sequence shown here is derived from an EMBL/GenBank/DDBJ whole genome shotgun (WGS) entry which is preliminary data.</text>
</comment>
<keyword evidence="3" id="KW-1185">Reference proteome</keyword>
<keyword evidence="1" id="KW-0677">Repeat</keyword>
<accession>A0A250WSD6</accession>
<reference evidence="2 3" key="1">
    <citation type="submission" date="2017-08" db="EMBL/GenBank/DDBJ databases">
        <title>Acidophilic green algal genome provides insights into adaptation to an acidic environment.</title>
        <authorList>
            <person name="Hirooka S."/>
            <person name="Hirose Y."/>
            <person name="Kanesaki Y."/>
            <person name="Higuchi S."/>
            <person name="Fujiwara T."/>
            <person name="Onuma R."/>
            <person name="Era A."/>
            <person name="Ohbayashi R."/>
            <person name="Uzuka A."/>
            <person name="Nozaki H."/>
            <person name="Yoshikawa H."/>
            <person name="Miyagishima S.Y."/>
        </authorList>
    </citation>
    <scope>NUCLEOTIDE SEQUENCE [LARGE SCALE GENOMIC DNA]</scope>
    <source>
        <strain evidence="2 3">NIES-2499</strain>
    </source>
</reference>
<dbReference type="PANTHER" id="PTHR47485:SF1">
    <property type="entry name" value="THYLAKOID LUMENAL 17.4 KDA PROTEIN, CHLOROPLASTIC"/>
    <property type="match status" value="1"/>
</dbReference>
<dbReference type="AlphaFoldDB" id="A0A250WSD6"/>
<gene>
    <name evidence="2" type="ORF">CEUSTIGMA_g1200.t1</name>
</gene>
<dbReference type="InterPro" id="IPR001646">
    <property type="entry name" value="5peptide_repeat"/>
</dbReference>
<dbReference type="OrthoDB" id="9989223at2759"/>
<evidence type="ECO:0000313" key="2">
    <source>
        <dbReference type="EMBL" id="GAX73748.1"/>
    </source>
</evidence>
<dbReference type="SUPFAM" id="SSF141571">
    <property type="entry name" value="Pentapeptide repeat-like"/>
    <property type="match status" value="1"/>
</dbReference>
<dbReference type="Gene3D" id="2.160.20.80">
    <property type="entry name" value="E3 ubiquitin-protein ligase SopA"/>
    <property type="match status" value="1"/>
</dbReference>
<proteinExistence type="predicted"/>
<dbReference type="Pfam" id="PF00805">
    <property type="entry name" value="Pentapeptide"/>
    <property type="match status" value="2"/>
</dbReference>
<protein>
    <recommendedName>
        <fullName evidence="4">Pentapeptide repeat-containing protein</fullName>
    </recommendedName>
</protein>
<evidence type="ECO:0000313" key="3">
    <source>
        <dbReference type="Proteomes" id="UP000232323"/>
    </source>
</evidence>
<dbReference type="PANTHER" id="PTHR47485">
    <property type="entry name" value="THYLAKOID LUMENAL 17.4 KDA PROTEIN, CHLOROPLASTIC"/>
    <property type="match status" value="1"/>
</dbReference>